<reference evidence="5 6" key="1">
    <citation type="submission" date="2019-05" db="EMBL/GenBank/DDBJ databases">
        <title>Emergence of the Ug99 lineage of the wheat stem rust pathogen through somatic hybridization.</title>
        <authorList>
            <person name="Li F."/>
            <person name="Upadhyaya N.M."/>
            <person name="Sperschneider J."/>
            <person name="Matny O."/>
            <person name="Nguyen-Phuc H."/>
            <person name="Mago R."/>
            <person name="Raley C."/>
            <person name="Miller M.E."/>
            <person name="Silverstein K.A.T."/>
            <person name="Henningsen E."/>
            <person name="Hirsch C.D."/>
            <person name="Visser B."/>
            <person name="Pretorius Z.A."/>
            <person name="Steffenson B.J."/>
            <person name="Schwessinger B."/>
            <person name="Dodds P.N."/>
            <person name="Figueroa M."/>
        </authorList>
    </citation>
    <scope>NUCLEOTIDE SEQUENCE [LARGE SCALE GENOMIC DNA]</scope>
    <source>
        <strain evidence="4">21-0</strain>
        <strain evidence="3 6">Ug99</strain>
    </source>
</reference>
<sequence length="92" mass="10508">MPISQESMEQRLIECFPMAIERRVFDVSGGCGQSYEVLIVSPEFAGKTTLAKHRLVNERLKDEISELHAFSQKTFTPEQYATIKENEQTKAN</sequence>
<dbReference type="GO" id="GO:0005759">
    <property type="term" value="C:mitochondrial matrix"/>
    <property type="evidence" value="ECO:0007669"/>
    <property type="project" value="TreeGrafter"/>
</dbReference>
<organism evidence="4 5">
    <name type="scientific">Puccinia graminis f. sp. tritici</name>
    <dbReference type="NCBI Taxonomy" id="56615"/>
    <lineage>
        <taxon>Eukaryota</taxon>
        <taxon>Fungi</taxon>
        <taxon>Dikarya</taxon>
        <taxon>Basidiomycota</taxon>
        <taxon>Pucciniomycotina</taxon>
        <taxon>Pucciniomycetes</taxon>
        <taxon>Pucciniales</taxon>
        <taxon>Pucciniaceae</taxon>
        <taxon>Puccinia</taxon>
    </lineage>
</organism>
<proteinExistence type="inferred from homology"/>
<dbReference type="OrthoDB" id="4983at2759"/>
<dbReference type="Gene3D" id="3.30.300.90">
    <property type="entry name" value="BolA-like"/>
    <property type="match status" value="1"/>
</dbReference>
<dbReference type="InterPro" id="IPR052275">
    <property type="entry name" value="Mt_Fe-S_assembly_factor"/>
</dbReference>
<comment type="caution">
    <text evidence="4">The sequence shown here is derived from an EMBL/GenBank/DDBJ whole genome shotgun (WGS) entry which is preliminary data.</text>
</comment>
<dbReference type="InterPro" id="IPR002634">
    <property type="entry name" value="BolA"/>
</dbReference>
<dbReference type="Proteomes" id="UP000325313">
    <property type="component" value="Unassembled WGS sequence"/>
</dbReference>
<evidence type="ECO:0008006" key="7">
    <source>
        <dbReference type="Google" id="ProtNLM"/>
    </source>
</evidence>
<evidence type="ECO:0000313" key="4">
    <source>
        <dbReference type="EMBL" id="KAA1105318.1"/>
    </source>
</evidence>
<gene>
    <name evidence="4" type="ORF">PGT21_002869</name>
    <name evidence="3" type="ORF">PGTUg99_015686</name>
</gene>
<dbReference type="PIRSF" id="PIRSF003113">
    <property type="entry name" value="BolA"/>
    <property type="match status" value="1"/>
</dbReference>
<dbReference type="SUPFAM" id="SSF82657">
    <property type="entry name" value="BolA-like"/>
    <property type="match status" value="1"/>
</dbReference>
<evidence type="ECO:0000313" key="6">
    <source>
        <dbReference type="Proteomes" id="UP000325313"/>
    </source>
</evidence>
<keyword evidence="5" id="KW-1185">Reference proteome</keyword>
<dbReference type="EMBL" id="VSWC01000040">
    <property type="protein sequence ID" value="KAA1105318.1"/>
    <property type="molecule type" value="Genomic_DNA"/>
</dbReference>
<comment type="similarity">
    <text evidence="1 2">Belongs to the BolA/IbaG family.</text>
</comment>
<name>A0A5B0PWQ4_PUCGR</name>
<dbReference type="PANTHER" id="PTHR46188">
    <property type="entry name" value="BOLA-LIKE PROTEIN 3"/>
    <property type="match status" value="1"/>
</dbReference>
<dbReference type="InterPro" id="IPR036065">
    <property type="entry name" value="BolA-like_sf"/>
</dbReference>
<dbReference type="Pfam" id="PF01722">
    <property type="entry name" value="BolA"/>
    <property type="match status" value="1"/>
</dbReference>
<evidence type="ECO:0000313" key="3">
    <source>
        <dbReference type="EMBL" id="KAA1088330.1"/>
    </source>
</evidence>
<dbReference type="AlphaFoldDB" id="A0A5B0PWQ4"/>
<dbReference type="PANTHER" id="PTHR46188:SF1">
    <property type="entry name" value="BOLA-LIKE PROTEIN 3"/>
    <property type="match status" value="1"/>
</dbReference>
<evidence type="ECO:0000256" key="2">
    <source>
        <dbReference type="RuleBase" id="RU003860"/>
    </source>
</evidence>
<protein>
    <recommendedName>
        <fullName evidence="7">BolA protein</fullName>
    </recommendedName>
</protein>
<evidence type="ECO:0000256" key="1">
    <source>
        <dbReference type="ARBA" id="ARBA00005578"/>
    </source>
</evidence>
<accession>A0A5B0PWQ4</accession>
<dbReference type="Proteomes" id="UP000324748">
    <property type="component" value="Unassembled WGS sequence"/>
</dbReference>
<evidence type="ECO:0000313" key="5">
    <source>
        <dbReference type="Proteomes" id="UP000324748"/>
    </source>
</evidence>
<dbReference type="EMBL" id="VDEP01000406">
    <property type="protein sequence ID" value="KAA1088330.1"/>
    <property type="molecule type" value="Genomic_DNA"/>
</dbReference>